<dbReference type="SUPFAM" id="SSF56112">
    <property type="entry name" value="Protein kinase-like (PK-like)"/>
    <property type="match status" value="1"/>
</dbReference>
<dbReference type="InterPro" id="IPR000719">
    <property type="entry name" value="Prot_kinase_dom"/>
</dbReference>
<dbReference type="EC" id="2.7.11.1" evidence="1"/>
<evidence type="ECO:0000256" key="4">
    <source>
        <dbReference type="ARBA" id="ARBA00022741"/>
    </source>
</evidence>
<reference evidence="11 12" key="1">
    <citation type="submission" date="2023-12" db="EMBL/GenBank/DDBJ databases">
        <title>Sinomonas terricola sp. nov, isolated from litchi orchard soil in Guangdong, PR China.</title>
        <authorList>
            <person name="Jiaxin W."/>
            <person name="Yang Z."/>
            <person name="Honghui Z."/>
        </authorList>
    </citation>
    <scope>NUCLEOTIDE SEQUENCE [LARGE SCALE GENOMIC DNA]</scope>
    <source>
        <strain evidence="11 12">JGH33</strain>
    </source>
</reference>
<evidence type="ECO:0000256" key="9">
    <source>
        <dbReference type="SAM" id="Phobius"/>
    </source>
</evidence>
<dbReference type="EMBL" id="JAYGGQ010000003">
    <property type="protein sequence ID" value="MEA5454245.1"/>
    <property type="molecule type" value="Genomic_DNA"/>
</dbReference>
<sequence>MERLEPAGGSPGASDVPAAPSAGTPELPGYDIVRLLGSGGSGDVWLVSEMATGERFAAKVLRPAGGTVGAAARAARRELRILRSHAHPHLLAFRDFVACGGASEGSLALVSEYAAGGSLARLVGVRGRLAVGETITTIGPIAQALAALHAEGTSHGDVSPANVLFSAHGKPLLADVGAGRMVADGAGEVMGTLGFADTHADATDDAARRSADVYGLGAVAWYCLTGEAPPPTSQRPPLTLLVDGAPGELAMAVEAALAEVPRDRPTAAELARAVFRSARAEPVDLAPAVDEDVLPELITRLQPEARPSRFARSLRRRLRERRVARHSDARDDVRERSVRRPRLHLPRLRIPERGWRFGLAASAAVFAAGLAAALVLTVMDPFGDADRRAGPGWSRLPDALRGRADSADPVQAVQALAEIRGRAVSQSDRELLDRVNVPGSEAARADVALLEGLSAQGRRLEGFTARVVEAQREPDDPLVEHVAVVRARVVSSGYAVVGVDGRELSAPGAGKDQILRIVVERDGGPWRVSRILAG</sequence>
<keyword evidence="2" id="KW-0723">Serine/threonine-protein kinase</keyword>
<dbReference type="PROSITE" id="PS50011">
    <property type="entry name" value="PROTEIN_KINASE_DOM"/>
    <property type="match status" value="1"/>
</dbReference>
<dbReference type="Proteomes" id="UP001304769">
    <property type="component" value="Unassembled WGS sequence"/>
</dbReference>
<feature type="binding site" evidence="7">
    <location>
        <position position="59"/>
    </location>
    <ligand>
        <name>ATP</name>
        <dbReference type="ChEBI" id="CHEBI:30616"/>
    </ligand>
</feature>
<dbReference type="GO" id="GO:0004674">
    <property type="term" value="F:protein serine/threonine kinase activity"/>
    <property type="evidence" value="ECO:0007669"/>
    <property type="project" value="UniProtKB-EC"/>
</dbReference>
<proteinExistence type="predicted"/>
<dbReference type="PANTHER" id="PTHR43289">
    <property type="entry name" value="MITOGEN-ACTIVATED PROTEIN KINASE KINASE KINASE 20-RELATED"/>
    <property type="match status" value="1"/>
</dbReference>
<evidence type="ECO:0000313" key="11">
    <source>
        <dbReference type="EMBL" id="MEA5454245.1"/>
    </source>
</evidence>
<feature type="domain" description="Protein kinase" evidence="10">
    <location>
        <begin position="30"/>
        <end position="276"/>
    </location>
</feature>
<keyword evidence="9" id="KW-0472">Membrane</keyword>
<evidence type="ECO:0000256" key="2">
    <source>
        <dbReference type="ARBA" id="ARBA00022527"/>
    </source>
</evidence>
<evidence type="ECO:0000256" key="6">
    <source>
        <dbReference type="ARBA" id="ARBA00022840"/>
    </source>
</evidence>
<protein>
    <recommendedName>
        <fullName evidence="1">non-specific serine/threonine protein kinase</fullName>
        <ecNumber evidence="1">2.7.11.1</ecNumber>
    </recommendedName>
</protein>
<dbReference type="RefSeq" id="WP_323278051.1">
    <property type="nucleotide sequence ID" value="NZ_JAYGGQ010000003.1"/>
</dbReference>
<evidence type="ECO:0000313" key="12">
    <source>
        <dbReference type="Proteomes" id="UP001304769"/>
    </source>
</evidence>
<keyword evidence="12" id="KW-1185">Reference proteome</keyword>
<dbReference type="CDD" id="cd14014">
    <property type="entry name" value="STKc_PknB_like"/>
    <property type="match status" value="1"/>
</dbReference>
<evidence type="ECO:0000256" key="1">
    <source>
        <dbReference type="ARBA" id="ARBA00012513"/>
    </source>
</evidence>
<feature type="transmembrane region" description="Helical" evidence="9">
    <location>
        <begin position="357"/>
        <end position="379"/>
    </location>
</feature>
<keyword evidence="6 7" id="KW-0067">ATP-binding</keyword>
<gene>
    <name evidence="11" type="ORF">SPF06_05855</name>
</gene>
<evidence type="ECO:0000256" key="3">
    <source>
        <dbReference type="ARBA" id="ARBA00022679"/>
    </source>
</evidence>
<keyword evidence="9" id="KW-1133">Transmembrane helix</keyword>
<dbReference type="InterPro" id="IPR017441">
    <property type="entry name" value="Protein_kinase_ATP_BS"/>
</dbReference>
<accession>A0ABU5T3J7</accession>
<name>A0ABU5T3J7_9MICC</name>
<feature type="region of interest" description="Disordered" evidence="8">
    <location>
        <begin position="1"/>
        <end position="21"/>
    </location>
</feature>
<dbReference type="InterPro" id="IPR011009">
    <property type="entry name" value="Kinase-like_dom_sf"/>
</dbReference>
<dbReference type="Gene3D" id="1.10.510.10">
    <property type="entry name" value="Transferase(Phosphotransferase) domain 1"/>
    <property type="match status" value="1"/>
</dbReference>
<keyword evidence="3 11" id="KW-0808">Transferase</keyword>
<dbReference type="Pfam" id="PF00069">
    <property type="entry name" value="Pkinase"/>
    <property type="match status" value="1"/>
</dbReference>
<dbReference type="PROSITE" id="PS00107">
    <property type="entry name" value="PROTEIN_KINASE_ATP"/>
    <property type="match status" value="1"/>
</dbReference>
<keyword evidence="4 7" id="KW-0547">Nucleotide-binding</keyword>
<keyword evidence="5 11" id="KW-0418">Kinase</keyword>
<organism evidence="11 12">
    <name type="scientific">Sinomonas terricola</name>
    <dbReference type="NCBI Taxonomy" id="3110330"/>
    <lineage>
        <taxon>Bacteria</taxon>
        <taxon>Bacillati</taxon>
        <taxon>Actinomycetota</taxon>
        <taxon>Actinomycetes</taxon>
        <taxon>Micrococcales</taxon>
        <taxon>Micrococcaceae</taxon>
        <taxon>Sinomonas</taxon>
    </lineage>
</organism>
<evidence type="ECO:0000256" key="5">
    <source>
        <dbReference type="ARBA" id="ARBA00022777"/>
    </source>
</evidence>
<comment type="caution">
    <text evidence="11">The sequence shown here is derived from an EMBL/GenBank/DDBJ whole genome shotgun (WGS) entry which is preliminary data.</text>
</comment>
<evidence type="ECO:0000256" key="8">
    <source>
        <dbReference type="SAM" id="MobiDB-lite"/>
    </source>
</evidence>
<evidence type="ECO:0000259" key="10">
    <source>
        <dbReference type="PROSITE" id="PS50011"/>
    </source>
</evidence>
<keyword evidence="9" id="KW-0812">Transmembrane</keyword>
<evidence type="ECO:0000256" key="7">
    <source>
        <dbReference type="PROSITE-ProRule" id="PRU10141"/>
    </source>
</evidence>
<dbReference type="PANTHER" id="PTHR43289:SF6">
    <property type="entry name" value="SERINE_THREONINE-PROTEIN KINASE NEKL-3"/>
    <property type="match status" value="1"/>
</dbReference>